<evidence type="ECO:0000313" key="1">
    <source>
        <dbReference type="EMBL" id="KAF5818469.1"/>
    </source>
</evidence>
<accession>A0A9K3JNS0</accession>
<dbReference type="Proteomes" id="UP000215914">
    <property type="component" value="Unassembled WGS sequence"/>
</dbReference>
<reference evidence="1" key="1">
    <citation type="journal article" date="2017" name="Nature">
        <title>The sunflower genome provides insights into oil metabolism, flowering and Asterid evolution.</title>
        <authorList>
            <person name="Badouin H."/>
            <person name="Gouzy J."/>
            <person name="Grassa C.J."/>
            <person name="Murat F."/>
            <person name="Staton S.E."/>
            <person name="Cottret L."/>
            <person name="Lelandais-Briere C."/>
            <person name="Owens G.L."/>
            <person name="Carrere S."/>
            <person name="Mayjonade B."/>
            <person name="Legrand L."/>
            <person name="Gill N."/>
            <person name="Kane N.C."/>
            <person name="Bowers J.E."/>
            <person name="Hubner S."/>
            <person name="Bellec A."/>
            <person name="Berard A."/>
            <person name="Berges H."/>
            <person name="Blanchet N."/>
            <person name="Boniface M.C."/>
            <person name="Brunel D."/>
            <person name="Catrice O."/>
            <person name="Chaidir N."/>
            <person name="Claudel C."/>
            <person name="Donnadieu C."/>
            <person name="Faraut T."/>
            <person name="Fievet G."/>
            <person name="Helmstetter N."/>
            <person name="King M."/>
            <person name="Knapp S.J."/>
            <person name="Lai Z."/>
            <person name="Le Paslier M.C."/>
            <person name="Lippi Y."/>
            <person name="Lorenzon L."/>
            <person name="Mandel J.R."/>
            <person name="Marage G."/>
            <person name="Marchand G."/>
            <person name="Marquand E."/>
            <person name="Bret-Mestries E."/>
            <person name="Morien E."/>
            <person name="Nambeesan S."/>
            <person name="Nguyen T."/>
            <person name="Pegot-Espagnet P."/>
            <person name="Pouilly N."/>
            <person name="Raftis F."/>
            <person name="Sallet E."/>
            <person name="Schiex T."/>
            <person name="Thomas J."/>
            <person name="Vandecasteele C."/>
            <person name="Vares D."/>
            <person name="Vear F."/>
            <person name="Vautrin S."/>
            <person name="Crespi M."/>
            <person name="Mangin B."/>
            <person name="Burke J.M."/>
            <person name="Salse J."/>
            <person name="Munos S."/>
            <person name="Vincourt P."/>
            <person name="Rieseberg L.H."/>
            <person name="Langlade N.B."/>
        </authorList>
    </citation>
    <scope>NUCLEOTIDE SEQUENCE</scope>
    <source>
        <tissue evidence="1">Leaves</tissue>
    </source>
</reference>
<protein>
    <submittedName>
        <fullName evidence="1">Uncharacterized protein</fullName>
    </submittedName>
</protein>
<sequence length="210" mass="23640">MTLNLGNIGLLVDGGVISKLLGIRDSGSNFADVEEARTLHPSLKEWRARFPPSSYIAPLLISAAIQDDKYEDMAQFRTDFALLFLTTMASSQQNGYVKDRVLKRLTAETRYEDFNWCAFIRRLFKKMYEKMEAIGPKVLQGGAVDHPDGEHLLYVDCTRQPSCNTGDGIRAIHYWTKQLLTRRQDYELSNGGFSRGQGKTLSDGLSGEHV</sequence>
<organism evidence="1 2">
    <name type="scientific">Helianthus annuus</name>
    <name type="common">Common sunflower</name>
    <dbReference type="NCBI Taxonomy" id="4232"/>
    <lineage>
        <taxon>Eukaryota</taxon>
        <taxon>Viridiplantae</taxon>
        <taxon>Streptophyta</taxon>
        <taxon>Embryophyta</taxon>
        <taxon>Tracheophyta</taxon>
        <taxon>Spermatophyta</taxon>
        <taxon>Magnoliopsida</taxon>
        <taxon>eudicotyledons</taxon>
        <taxon>Gunneridae</taxon>
        <taxon>Pentapetalae</taxon>
        <taxon>asterids</taxon>
        <taxon>campanulids</taxon>
        <taxon>Asterales</taxon>
        <taxon>Asteraceae</taxon>
        <taxon>Asteroideae</taxon>
        <taxon>Heliantheae alliance</taxon>
        <taxon>Heliantheae</taxon>
        <taxon>Helianthus</taxon>
    </lineage>
</organism>
<evidence type="ECO:0000313" key="2">
    <source>
        <dbReference type="Proteomes" id="UP000215914"/>
    </source>
</evidence>
<dbReference type="Gramene" id="mRNA:HanXRQr2_Chr02g0065671">
    <property type="protein sequence ID" value="mRNA:HanXRQr2_Chr02g0065671"/>
    <property type="gene ID" value="HanXRQr2_Chr02g0065671"/>
</dbReference>
<reference evidence="1" key="2">
    <citation type="submission" date="2020-06" db="EMBL/GenBank/DDBJ databases">
        <title>Helianthus annuus Genome sequencing and assembly Release 2.</title>
        <authorList>
            <person name="Gouzy J."/>
            <person name="Langlade N."/>
            <person name="Munos S."/>
        </authorList>
    </citation>
    <scope>NUCLEOTIDE SEQUENCE</scope>
    <source>
        <tissue evidence="1">Leaves</tissue>
    </source>
</reference>
<gene>
    <name evidence="1" type="ORF">HanXRQr2_Chr02g0065671</name>
</gene>
<dbReference type="EMBL" id="MNCJ02000317">
    <property type="protein sequence ID" value="KAF5818469.1"/>
    <property type="molecule type" value="Genomic_DNA"/>
</dbReference>
<name>A0A9K3JNS0_HELAN</name>
<proteinExistence type="predicted"/>
<dbReference type="AlphaFoldDB" id="A0A9K3JNS0"/>
<comment type="caution">
    <text evidence="1">The sequence shown here is derived from an EMBL/GenBank/DDBJ whole genome shotgun (WGS) entry which is preliminary data.</text>
</comment>
<keyword evidence="2" id="KW-1185">Reference proteome</keyword>